<organism evidence="2 3">
    <name type="scientific">Periconia macrospinosa</name>
    <dbReference type="NCBI Taxonomy" id="97972"/>
    <lineage>
        <taxon>Eukaryota</taxon>
        <taxon>Fungi</taxon>
        <taxon>Dikarya</taxon>
        <taxon>Ascomycota</taxon>
        <taxon>Pezizomycotina</taxon>
        <taxon>Dothideomycetes</taxon>
        <taxon>Pleosporomycetidae</taxon>
        <taxon>Pleosporales</taxon>
        <taxon>Massarineae</taxon>
        <taxon>Periconiaceae</taxon>
        <taxon>Periconia</taxon>
    </lineage>
</organism>
<evidence type="ECO:0000313" key="2">
    <source>
        <dbReference type="EMBL" id="PVH97037.1"/>
    </source>
</evidence>
<name>A0A2V1DFX1_9PLEO</name>
<dbReference type="Proteomes" id="UP000244855">
    <property type="component" value="Unassembled WGS sequence"/>
</dbReference>
<sequence>MEETLAETHTNHAPLHILLQDIIRRHLREQPHIDPEKITSWTTEYDAFSGFQLDQNLPLVQDVLDDTIDTPGIEACISELRKGISLHDQFCDDCQYLFDNWPTTRVDKLYQNDPHNRVAVGREYHTVVLEAAARNGCRFCAYLIQTLRDNDLLELFRKIERRLVGRNYGGATLLVEHLGTWGSDRIINQYLWVNLPGKQLENCHCWGREPFLQLVAHNYEQFCVAIPMEELPKTFQDAIRITRSLGIDYIWIDSLCIIQEDVQDWEREASTMSGVYGGSYINIAASTSKNAHGGMFTKPEFFVDGLRVRVLINGIARVKEVHHTNIYESHVTESHLATRAWTLQEKLLPTRTLHIGDRGAFWECNCDIANEGLPLGIQHPVHTRLKDQQRSDLGLSVLYRWHHIVKVYSAANLTYTKDKLPALSGVARHLSQEHNFQYLAGIWRDNTVNHQLCWKALHPNLRSDRSPSWSWTSIDGLVDFRMPVIRVLDTFPTRIIEAKMDLETEDPFGSVRGGLIRVACLGLLPAQLQSSEGSEFPFIVDIGLKEKLPIRFDFLNNGFDNEDEKLFLLPITHQHDYAFQDTFDDKGEPVWIDCFSLEGLVLRQIFGRQNFERTGHFSLSSHREKNENLPSVESFIEAYMQKGHLVAEQIGGTSLKDDRYPSEEHPYPWYVVDII</sequence>
<proteinExistence type="predicted"/>
<reference evidence="2 3" key="1">
    <citation type="journal article" date="2018" name="Sci. Rep.">
        <title>Comparative genomics provides insights into the lifestyle and reveals functional heterogeneity of dark septate endophytic fungi.</title>
        <authorList>
            <person name="Knapp D.G."/>
            <person name="Nemeth J.B."/>
            <person name="Barry K."/>
            <person name="Hainaut M."/>
            <person name="Henrissat B."/>
            <person name="Johnson J."/>
            <person name="Kuo A."/>
            <person name="Lim J.H.P."/>
            <person name="Lipzen A."/>
            <person name="Nolan M."/>
            <person name="Ohm R.A."/>
            <person name="Tamas L."/>
            <person name="Grigoriev I.V."/>
            <person name="Spatafora J.W."/>
            <person name="Nagy L.G."/>
            <person name="Kovacs G.M."/>
        </authorList>
    </citation>
    <scope>NUCLEOTIDE SEQUENCE [LARGE SCALE GENOMIC DNA]</scope>
    <source>
        <strain evidence="2 3">DSE2036</strain>
    </source>
</reference>
<protein>
    <submittedName>
        <fullName evidence="2">HET-domain-containing protein</fullName>
    </submittedName>
</protein>
<dbReference type="Pfam" id="PF06985">
    <property type="entry name" value="HET"/>
    <property type="match status" value="1"/>
</dbReference>
<evidence type="ECO:0000313" key="3">
    <source>
        <dbReference type="Proteomes" id="UP000244855"/>
    </source>
</evidence>
<dbReference type="OrthoDB" id="3486565at2759"/>
<dbReference type="InterPro" id="IPR010730">
    <property type="entry name" value="HET"/>
</dbReference>
<dbReference type="EMBL" id="KZ805447">
    <property type="protein sequence ID" value="PVH97037.1"/>
    <property type="molecule type" value="Genomic_DNA"/>
</dbReference>
<dbReference type="PANTHER" id="PTHR33112">
    <property type="entry name" value="DOMAIN PROTEIN, PUTATIVE-RELATED"/>
    <property type="match status" value="1"/>
</dbReference>
<accession>A0A2V1DFX1</accession>
<dbReference type="STRING" id="97972.A0A2V1DFX1"/>
<dbReference type="AlphaFoldDB" id="A0A2V1DFX1"/>
<dbReference type="PANTHER" id="PTHR33112:SF8">
    <property type="entry name" value="HETEROKARYON INCOMPATIBILITY DOMAIN-CONTAINING PROTEIN"/>
    <property type="match status" value="1"/>
</dbReference>
<feature type="domain" description="Heterokaryon incompatibility" evidence="1">
    <location>
        <begin position="204"/>
        <end position="345"/>
    </location>
</feature>
<gene>
    <name evidence="2" type="ORF">DM02DRAFT_598233</name>
</gene>
<keyword evidence="3" id="KW-1185">Reference proteome</keyword>
<evidence type="ECO:0000259" key="1">
    <source>
        <dbReference type="Pfam" id="PF06985"/>
    </source>
</evidence>